<dbReference type="GO" id="GO:0006596">
    <property type="term" value="P:polyamine biosynthetic process"/>
    <property type="evidence" value="ECO:0007669"/>
    <property type="project" value="UniProtKB-KW"/>
</dbReference>
<keyword evidence="2" id="KW-0808">Transferase</keyword>
<gene>
    <name evidence="5" type="ORF">LCGC14_1066110</name>
</gene>
<dbReference type="Pfam" id="PF01564">
    <property type="entry name" value="Spermine_synth"/>
    <property type="match status" value="1"/>
</dbReference>
<comment type="similarity">
    <text evidence="1">Belongs to the spermidine/spermine synthase family.</text>
</comment>
<protein>
    <recommendedName>
        <fullName evidence="4">PABS domain-containing protein</fullName>
    </recommendedName>
</protein>
<evidence type="ECO:0000259" key="4">
    <source>
        <dbReference type="PROSITE" id="PS51006"/>
    </source>
</evidence>
<evidence type="ECO:0000256" key="2">
    <source>
        <dbReference type="ARBA" id="ARBA00022679"/>
    </source>
</evidence>
<evidence type="ECO:0000256" key="3">
    <source>
        <dbReference type="ARBA" id="ARBA00023115"/>
    </source>
</evidence>
<keyword evidence="3" id="KW-0620">Polyamine biosynthesis</keyword>
<comment type="caution">
    <text evidence="5">The sequence shown here is derived from an EMBL/GenBank/DDBJ whole genome shotgun (WGS) entry which is preliminary data.</text>
</comment>
<dbReference type="PANTHER" id="PTHR43317:SF1">
    <property type="entry name" value="THERMOSPERMINE SYNTHASE ACAULIS5"/>
    <property type="match status" value="1"/>
</dbReference>
<dbReference type="Gene3D" id="3.40.50.150">
    <property type="entry name" value="Vaccinia Virus protein VP39"/>
    <property type="match status" value="1"/>
</dbReference>
<dbReference type="PROSITE" id="PS51257">
    <property type="entry name" value="PROKAR_LIPOPROTEIN"/>
    <property type="match status" value="1"/>
</dbReference>
<dbReference type="GO" id="GO:0010487">
    <property type="term" value="F:thermospermine synthase activity"/>
    <property type="evidence" value="ECO:0007669"/>
    <property type="project" value="TreeGrafter"/>
</dbReference>
<sequence>MTLKVLFLILIGSLILSGCIDAKAEQVNLEIEKPAIQEIEFTPLETGWLENTKEENQEWKKRLPKDENITLESFYGQISIKNFSGKRTLYISNSVMSQIYTTNPMDVTDGWKYVDCFGNAFAVKPDIKDVLVLGVGGGVFPTKASIKQNIYLDAVDINDKVLFVAQEYFGLQESKDLKLHVEDARVFLNNTAKKYDLIVVDAFKANDGVFTVPFHLVTKEFFELAKEHLNEGGIFTVIFLTGDELATSDFYNSEYKTISSVFENNYLFRCGSQVMFSSDSELDFENYEGELAGKLYSVEVRPDDPILTDDYAPINIFEEIG</sequence>
<dbReference type="InterPro" id="IPR029063">
    <property type="entry name" value="SAM-dependent_MTases_sf"/>
</dbReference>
<dbReference type="NCBIfam" id="NF037959">
    <property type="entry name" value="MFS_SpdSyn"/>
    <property type="match status" value="1"/>
</dbReference>
<evidence type="ECO:0000313" key="5">
    <source>
        <dbReference type="EMBL" id="KKN07519.1"/>
    </source>
</evidence>
<dbReference type="EMBL" id="LAZR01004561">
    <property type="protein sequence ID" value="KKN07519.1"/>
    <property type="molecule type" value="Genomic_DNA"/>
</dbReference>
<dbReference type="PROSITE" id="PS51006">
    <property type="entry name" value="PABS_2"/>
    <property type="match status" value="1"/>
</dbReference>
<dbReference type="PANTHER" id="PTHR43317">
    <property type="entry name" value="THERMOSPERMINE SYNTHASE ACAULIS5"/>
    <property type="match status" value="1"/>
</dbReference>
<dbReference type="AlphaFoldDB" id="A0A0F9MPE1"/>
<proteinExistence type="inferred from homology"/>
<feature type="domain" description="PABS" evidence="4">
    <location>
        <begin position="153"/>
        <end position="299"/>
    </location>
</feature>
<reference evidence="5" key="1">
    <citation type="journal article" date="2015" name="Nature">
        <title>Complex archaea that bridge the gap between prokaryotes and eukaryotes.</title>
        <authorList>
            <person name="Spang A."/>
            <person name="Saw J.H."/>
            <person name="Jorgensen S.L."/>
            <person name="Zaremba-Niedzwiedzka K."/>
            <person name="Martijn J."/>
            <person name="Lind A.E."/>
            <person name="van Eijk R."/>
            <person name="Schleper C."/>
            <person name="Guy L."/>
            <person name="Ettema T.J."/>
        </authorList>
    </citation>
    <scope>NUCLEOTIDE SEQUENCE</scope>
</reference>
<name>A0A0F9MPE1_9ZZZZ</name>
<dbReference type="SUPFAM" id="SSF53335">
    <property type="entry name" value="S-adenosyl-L-methionine-dependent methyltransferases"/>
    <property type="match status" value="1"/>
</dbReference>
<dbReference type="InterPro" id="IPR030374">
    <property type="entry name" value="PABS"/>
</dbReference>
<organism evidence="5">
    <name type="scientific">marine sediment metagenome</name>
    <dbReference type="NCBI Taxonomy" id="412755"/>
    <lineage>
        <taxon>unclassified sequences</taxon>
        <taxon>metagenomes</taxon>
        <taxon>ecological metagenomes</taxon>
    </lineage>
</organism>
<evidence type="ECO:0000256" key="1">
    <source>
        <dbReference type="ARBA" id="ARBA00007867"/>
    </source>
</evidence>
<accession>A0A0F9MPE1</accession>